<feature type="domain" description="Anticodon-binding" evidence="4">
    <location>
        <begin position="2"/>
        <end position="69"/>
    </location>
</feature>
<dbReference type="InterPro" id="IPR004154">
    <property type="entry name" value="Anticodon-bd"/>
</dbReference>
<accession>A0ABV6KV79</accession>
<name>A0ABV6KV79_9BACI</name>
<dbReference type="GO" id="GO:0016874">
    <property type="term" value="F:ligase activity"/>
    <property type="evidence" value="ECO:0007669"/>
    <property type="project" value="UniProtKB-KW"/>
</dbReference>
<evidence type="ECO:0000313" key="5">
    <source>
        <dbReference type="EMBL" id="MFC0477232.1"/>
    </source>
</evidence>
<evidence type="ECO:0000259" key="4">
    <source>
        <dbReference type="Pfam" id="PF03129"/>
    </source>
</evidence>
<dbReference type="Gene3D" id="3.40.50.800">
    <property type="entry name" value="Anticodon-binding domain"/>
    <property type="match status" value="1"/>
</dbReference>
<keyword evidence="2" id="KW-0067">ATP-binding</keyword>
<keyword evidence="3" id="KW-0030">Aminoacyl-tRNA synthetase</keyword>
<proteinExistence type="predicted"/>
<keyword evidence="2" id="KW-0547">Nucleotide-binding</keyword>
<evidence type="ECO:0000256" key="1">
    <source>
        <dbReference type="ARBA" id="ARBA00022490"/>
    </source>
</evidence>
<sequence length="69" mass="7951">MIPINSEIESLKVAKQLRERGYNVELELGKKKLGKLMEKANKERFPNVIIIGEEKINLNQIKIKEMKSG</sequence>
<dbReference type="InterPro" id="IPR036621">
    <property type="entry name" value="Anticodon-bd_dom_sf"/>
</dbReference>
<keyword evidence="6" id="KW-1185">Reference proteome</keyword>
<keyword evidence="5" id="KW-0436">Ligase</keyword>
<evidence type="ECO:0000256" key="2">
    <source>
        <dbReference type="ARBA" id="ARBA00022840"/>
    </source>
</evidence>
<reference evidence="5 6" key="1">
    <citation type="submission" date="2024-09" db="EMBL/GenBank/DDBJ databases">
        <authorList>
            <person name="Sun Q."/>
            <person name="Mori K."/>
        </authorList>
    </citation>
    <scope>NUCLEOTIDE SEQUENCE [LARGE SCALE GENOMIC DNA]</scope>
    <source>
        <strain evidence="5 6">CGMCC 1.9126</strain>
    </source>
</reference>
<dbReference type="SUPFAM" id="SSF52954">
    <property type="entry name" value="Class II aaRS ABD-related"/>
    <property type="match status" value="1"/>
</dbReference>
<gene>
    <name evidence="5" type="ORF">ACFFHF_18685</name>
</gene>
<dbReference type="EMBL" id="JBHLUU010000118">
    <property type="protein sequence ID" value="MFC0477232.1"/>
    <property type="molecule type" value="Genomic_DNA"/>
</dbReference>
<organism evidence="5 6">
    <name type="scientific">Robertmurraya beringensis</name>
    <dbReference type="NCBI Taxonomy" id="641660"/>
    <lineage>
        <taxon>Bacteria</taxon>
        <taxon>Bacillati</taxon>
        <taxon>Bacillota</taxon>
        <taxon>Bacilli</taxon>
        <taxon>Bacillales</taxon>
        <taxon>Bacillaceae</taxon>
        <taxon>Robertmurraya</taxon>
    </lineage>
</organism>
<protein>
    <submittedName>
        <fullName evidence="5">His/Gly/Thr/Pro-type tRNA ligase C-terminal domain-containing protein</fullName>
    </submittedName>
</protein>
<evidence type="ECO:0000256" key="3">
    <source>
        <dbReference type="ARBA" id="ARBA00023146"/>
    </source>
</evidence>
<dbReference type="Pfam" id="PF03129">
    <property type="entry name" value="HGTP_anticodon"/>
    <property type="match status" value="1"/>
</dbReference>
<evidence type="ECO:0000313" key="6">
    <source>
        <dbReference type="Proteomes" id="UP001589738"/>
    </source>
</evidence>
<dbReference type="Proteomes" id="UP001589738">
    <property type="component" value="Unassembled WGS sequence"/>
</dbReference>
<comment type="caution">
    <text evidence="5">The sequence shown here is derived from an EMBL/GenBank/DDBJ whole genome shotgun (WGS) entry which is preliminary data.</text>
</comment>
<keyword evidence="1" id="KW-0963">Cytoplasm</keyword>
<dbReference type="RefSeq" id="WP_377058804.1">
    <property type="nucleotide sequence ID" value="NZ_JBHLUU010000118.1"/>
</dbReference>